<proteinExistence type="predicted"/>
<dbReference type="Proteomes" id="UP001239267">
    <property type="component" value="Unassembled WGS sequence"/>
</dbReference>
<evidence type="ECO:0000256" key="2">
    <source>
        <dbReference type="SAM" id="Phobius"/>
    </source>
</evidence>
<dbReference type="InterPro" id="IPR012338">
    <property type="entry name" value="Beta-lactam/transpept-like"/>
</dbReference>
<accession>A0AAJ1WHW0</accession>
<dbReference type="PANTHER" id="PTHR35333">
    <property type="entry name" value="BETA-LACTAMASE"/>
    <property type="match status" value="1"/>
</dbReference>
<dbReference type="InterPro" id="IPR000871">
    <property type="entry name" value="Beta-lactam_class-A"/>
</dbReference>
<keyword evidence="2" id="KW-1133">Transmembrane helix</keyword>
<name>A0AAJ1WHW0_9MICC</name>
<dbReference type="SUPFAM" id="SSF56601">
    <property type="entry name" value="beta-lactamase/transpeptidase-like"/>
    <property type="match status" value="1"/>
</dbReference>
<evidence type="ECO:0000313" key="4">
    <source>
        <dbReference type="EMBL" id="MDQ0146983.1"/>
    </source>
</evidence>
<dbReference type="AlphaFoldDB" id="A0AAJ1WHW0"/>
<dbReference type="InterPro" id="IPR045155">
    <property type="entry name" value="Beta-lactam_cat"/>
</dbReference>
<evidence type="ECO:0000256" key="1">
    <source>
        <dbReference type="SAM" id="MobiDB-lite"/>
    </source>
</evidence>
<keyword evidence="5" id="KW-1185">Reference proteome</keyword>
<evidence type="ECO:0000313" key="5">
    <source>
        <dbReference type="Proteomes" id="UP001239267"/>
    </source>
</evidence>
<evidence type="ECO:0000259" key="3">
    <source>
        <dbReference type="Pfam" id="PF13354"/>
    </source>
</evidence>
<dbReference type="Gene3D" id="3.40.710.10">
    <property type="entry name" value="DD-peptidase/beta-lactamase superfamily"/>
    <property type="match status" value="1"/>
</dbReference>
<dbReference type="EMBL" id="JAUSTB010000009">
    <property type="protein sequence ID" value="MDQ0146983.1"/>
    <property type="molecule type" value="Genomic_DNA"/>
</dbReference>
<keyword evidence="2" id="KW-0812">Transmembrane</keyword>
<dbReference type="Pfam" id="PF13354">
    <property type="entry name" value="Beta-lactamase2"/>
    <property type="match status" value="1"/>
</dbReference>
<comment type="caution">
    <text evidence="4">The sequence shown here is derived from an EMBL/GenBank/DDBJ whole genome shotgun (WGS) entry which is preliminary data.</text>
</comment>
<reference evidence="4 5" key="1">
    <citation type="submission" date="2023-07" db="EMBL/GenBank/DDBJ databases">
        <title>Sorghum-associated microbial communities from plants grown in Nebraska, USA.</title>
        <authorList>
            <person name="Schachtman D."/>
        </authorList>
    </citation>
    <scope>NUCLEOTIDE SEQUENCE [LARGE SCALE GENOMIC DNA]</scope>
    <source>
        <strain evidence="4 5">DS1001</strain>
    </source>
</reference>
<gene>
    <name evidence="4" type="ORF">J2T23_002886</name>
</gene>
<keyword evidence="2" id="KW-0472">Membrane</keyword>
<dbReference type="GO" id="GO:0008800">
    <property type="term" value="F:beta-lactamase activity"/>
    <property type="evidence" value="ECO:0007669"/>
    <property type="project" value="InterPro"/>
</dbReference>
<dbReference type="GO" id="GO:0046677">
    <property type="term" value="P:response to antibiotic"/>
    <property type="evidence" value="ECO:0007669"/>
    <property type="project" value="InterPro"/>
</dbReference>
<organism evidence="4 5">
    <name type="scientific">Pseudarthrobacter niigatensis</name>
    <dbReference type="NCBI Taxonomy" id="369935"/>
    <lineage>
        <taxon>Bacteria</taxon>
        <taxon>Bacillati</taxon>
        <taxon>Actinomycetota</taxon>
        <taxon>Actinomycetes</taxon>
        <taxon>Micrococcales</taxon>
        <taxon>Micrococcaceae</taxon>
        <taxon>Pseudarthrobacter</taxon>
    </lineage>
</organism>
<sequence length="317" mass="33458">MSMHPMVPKPGRDAPPPVPGKPPAPGTPSAGRRQGHKRLLILAVALVLVIIGTVTLAVVRSEPRSGAVVPTQPAVPASPVAAAPPSLQDSVDNILGEADQYRIGLALADVSGGAERTFGDAETFTAASTAKILTAAAYYHLVENGQASLDDPMGDYDAAFQLKAMVNDSSNDSWLLLMDAVGYPQLIAYAASIGVTYDPEQNMLTAADMALILKKLYAGELLDKDNTEQLLSYMQDTNNEDLIPAGSRSGVDVYHKYGEVGGELHDAALLSYRGSTFALVIYTENPEGVPDDGQAEVIRDLTRAVEDALFPVGLTAK</sequence>
<dbReference type="GO" id="GO:0030655">
    <property type="term" value="P:beta-lactam antibiotic catabolic process"/>
    <property type="evidence" value="ECO:0007669"/>
    <property type="project" value="InterPro"/>
</dbReference>
<feature type="transmembrane region" description="Helical" evidence="2">
    <location>
        <begin position="39"/>
        <end position="59"/>
    </location>
</feature>
<dbReference type="RefSeq" id="WP_307360950.1">
    <property type="nucleotide sequence ID" value="NZ_JAUSTB010000009.1"/>
</dbReference>
<feature type="compositionally biased region" description="Pro residues" evidence="1">
    <location>
        <begin position="13"/>
        <end position="26"/>
    </location>
</feature>
<dbReference type="PANTHER" id="PTHR35333:SF3">
    <property type="entry name" value="BETA-LACTAMASE-TYPE TRANSPEPTIDASE FOLD CONTAINING PROTEIN"/>
    <property type="match status" value="1"/>
</dbReference>
<feature type="domain" description="Beta-lactamase class A catalytic" evidence="3">
    <location>
        <begin position="105"/>
        <end position="283"/>
    </location>
</feature>
<protein>
    <submittedName>
        <fullName evidence="4">Beta-lactamase class A</fullName>
    </submittedName>
</protein>
<feature type="region of interest" description="Disordered" evidence="1">
    <location>
        <begin position="1"/>
        <end position="33"/>
    </location>
</feature>